<dbReference type="PANTHER" id="PTHR43003">
    <property type="entry name" value="DNA-3-METHYLADENINE GLYCOSYLASE"/>
    <property type="match status" value="1"/>
</dbReference>
<feature type="region of interest" description="Disordered" evidence="3">
    <location>
        <begin position="1"/>
        <end position="32"/>
    </location>
</feature>
<dbReference type="InterPro" id="IPR011257">
    <property type="entry name" value="DNA_glycosylase"/>
</dbReference>
<accession>A0A2R7YV31</accession>
<evidence type="ECO:0000256" key="1">
    <source>
        <dbReference type="ARBA" id="ARBA00022763"/>
    </source>
</evidence>
<evidence type="ECO:0000256" key="2">
    <source>
        <dbReference type="ARBA" id="ARBA00023204"/>
    </source>
</evidence>
<dbReference type="EMBL" id="PYXZ01000007">
    <property type="protein sequence ID" value="PUA80191.1"/>
    <property type="molecule type" value="Genomic_DNA"/>
</dbReference>
<comment type="caution">
    <text evidence="4">The sequence shown here is derived from an EMBL/GenBank/DDBJ whole genome shotgun (WGS) entry which is preliminary data.</text>
</comment>
<protein>
    <submittedName>
        <fullName evidence="4">3-methyladenine DNA glycosylase</fullName>
    </submittedName>
</protein>
<keyword evidence="5" id="KW-1185">Reference proteome</keyword>
<dbReference type="Proteomes" id="UP000244867">
    <property type="component" value="Unassembled WGS sequence"/>
</dbReference>
<evidence type="ECO:0000313" key="5">
    <source>
        <dbReference type="Proteomes" id="UP000244867"/>
    </source>
</evidence>
<dbReference type="GO" id="GO:0008725">
    <property type="term" value="F:DNA-3-methyladenine glycosylase activity"/>
    <property type="evidence" value="ECO:0007669"/>
    <property type="project" value="TreeGrafter"/>
</dbReference>
<reference evidence="4 5" key="1">
    <citation type="submission" date="2018-03" db="EMBL/GenBank/DDBJ databases">
        <authorList>
            <person name="Keele B.F."/>
        </authorList>
    </citation>
    <scope>NUCLEOTIDE SEQUENCE [LARGE SCALE GENOMIC DNA]</scope>
    <source>
        <strain evidence="4 5">IB-3</strain>
    </source>
</reference>
<organism evidence="4 5">
    <name type="scientific">Nocardioides currus</name>
    <dbReference type="NCBI Taxonomy" id="2133958"/>
    <lineage>
        <taxon>Bacteria</taxon>
        <taxon>Bacillati</taxon>
        <taxon>Actinomycetota</taxon>
        <taxon>Actinomycetes</taxon>
        <taxon>Propionibacteriales</taxon>
        <taxon>Nocardioidaceae</taxon>
        <taxon>Nocardioides</taxon>
    </lineage>
</organism>
<name>A0A2R7YV31_9ACTN</name>
<keyword evidence="2" id="KW-0234">DNA repair</keyword>
<dbReference type="GO" id="GO:0006285">
    <property type="term" value="P:base-excision repair, AP site formation"/>
    <property type="evidence" value="ECO:0007669"/>
    <property type="project" value="TreeGrafter"/>
</dbReference>
<feature type="region of interest" description="Disordered" evidence="3">
    <location>
        <begin position="279"/>
        <end position="302"/>
    </location>
</feature>
<dbReference type="SUPFAM" id="SSF48150">
    <property type="entry name" value="DNA-glycosylase"/>
    <property type="match status" value="1"/>
</dbReference>
<dbReference type="PANTHER" id="PTHR43003:SF6">
    <property type="entry name" value="DNA GLYCOSYLASE"/>
    <property type="match status" value="1"/>
</dbReference>
<gene>
    <name evidence="4" type="ORF">C7S10_16065</name>
</gene>
<dbReference type="InterPro" id="IPR051912">
    <property type="entry name" value="Alkylbase_DNA_Glycosylase/TA"/>
</dbReference>
<dbReference type="OrthoDB" id="5501430at2"/>
<evidence type="ECO:0000256" key="3">
    <source>
        <dbReference type="SAM" id="MobiDB-lite"/>
    </source>
</evidence>
<keyword evidence="1" id="KW-0227">DNA damage</keyword>
<dbReference type="AlphaFoldDB" id="A0A2R7YV31"/>
<sequence length="302" mass="33191">MWQPGWPCPAGSILRQQRRGSSDPSYRIDPAGAHWRGVRTPAGPATLRVRQDPGGVVHADAWGEGAEWVVASVPGLLGADDDVSDFDPIHPMVAEAWRRRPHGRFGRSGLVVQSLIGSIIEQKVTGQEAFAGYRALVHRYGDRAPGPGEAMRLWVPPDADTVRMIPSWAWLELHVDPARSRAIVTAARVADALERHDGPVDLDRRLRSLPGVGVWTSAEVRQTALGDPDAVSFFDYHVAKDIGWAMTGTPFTDAELEEFLEPWRPQRNRAVGLIYSIAGGRPRRGPRMSPRTHLPGRTPGSR</sequence>
<dbReference type="GO" id="GO:0043916">
    <property type="term" value="F:DNA-7-methylguanine glycosylase activity"/>
    <property type="evidence" value="ECO:0007669"/>
    <property type="project" value="TreeGrafter"/>
</dbReference>
<evidence type="ECO:0000313" key="4">
    <source>
        <dbReference type="EMBL" id="PUA80191.1"/>
    </source>
</evidence>
<dbReference type="GO" id="GO:0032131">
    <property type="term" value="F:alkylated DNA binding"/>
    <property type="evidence" value="ECO:0007669"/>
    <property type="project" value="TreeGrafter"/>
</dbReference>
<proteinExistence type="predicted"/>
<dbReference type="GO" id="GO:0006307">
    <property type="term" value="P:DNA alkylation repair"/>
    <property type="evidence" value="ECO:0007669"/>
    <property type="project" value="TreeGrafter"/>
</dbReference>
<dbReference type="Gene3D" id="1.10.340.30">
    <property type="entry name" value="Hypothetical protein, domain 2"/>
    <property type="match status" value="1"/>
</dbReference>
<dbReference type="GO" id="GO:0032993">
    <property type="term" value="C:protein-DNA complex"/>
    <property type="evidence" value="ECO:0007669"/>
    <property type="project" value="TreeGrafter"/>
</dbReference>
<dbReference type="GO" id="GO:0005737">
    <property type="term" value="C:cytoplasm"/>
    <property type="evidence" value="ECO:0007669"/>
    <property type="project" value="TreeGrafter"/>
</dbReference>